<dbReference type="Proteomes" id="UP000198977">
    <property type="component" value="Unassembled WGS sequence"/>
</dbReference>
<accession>A0A1I2ET05</accession>
<sequence length="46" mass="5593">MHRQHLERYKRRFSLSKIVIRRDLWTTPEGKSGLAQFFSDDLFNLV</sequence>
<reference evidence="1 2" key="1">
    <citation type="submission" date="2016-10" db="EMBL/GenBank/DDBJ databases">
        <authorList>
            <person name="de Groot N.N."/>
        </authorList>
    </citation>
    <scope>NUCLEOTIDE SEQUENCE [LARGE SCALE GENOMIC DNA]</scope>
    <source>
        <strain evidence="1 2">DSM 11443</strain>
    </source>
</reference>
<evidence type="ECO:0000313" key="1">
    <source>
        <dbReference type="EMBL" id="SFE95757.1"/>
    </source>
</evidence>
<keyword evidence="2" id="KW-1185">Reference proteome</keyword>
<gene>
    <name evidence="1" type="ORF">SAMN04488523_11344</name>
</gene>
<proteinExistence type="predicted"/>
<dbReference type="EMBL" id="FOMW01000013">
    <property type="protein sequence ID" value="SFE95757.1"/>
    <property type="molecule type" value="Genomic_DNA"/>
</dbReference>
<protein>
    <submittedName>
        <fullName evidence="1">Uncharacterized protein</fullName>
    </submittedName>
</protein>
<organism evidence="1 2">
    <name type="scientific">Sulfitobacter brevis</name>
    <dbReference type="NCBI Taxonomy" id="74348"/>
    <lineage>
        <taxon>Bacteria</taxon>
        <taxon>Pseudomonadati</taxon>
        <taxon>Pseudomonadota</taxon>
        <taxon>Alphaproteobacteria</taxon>
        <taxon>Rhodobacterales</taxon>
        <taxon>Roseobacteraceae</taxon>
        <taxon>Sulfitobacter</taxon>
    </lineage>
</organism>
<dbReference type="AlphaFoldDB" id="A0A1I2ET05"/>
<name>A0A1I2ET05_9RHOB</name>
<evidence type="ECO:0000313" key="2">
    <source>
        <dbReference type="Proteomes" id="UP000198977"/>
    </source>
</evidence>